<dbReference type="NCBIfam" id="TIGR04350">
    <property type="entry name" value="C_S_lyase_PatB"/>
    <property type="match status" value="1"/>
</dbReference>
<keyword evidence="7" id="KW-0032">Aminotransferase</keyword>
<keyword evidence="7" id="KW-0808">Transferase</keyword>
<dbReference type="RefSeq" id="WP_117326239.1">
    <property type="nucleotide sequence ID" value="NZ_QVTE01000017.1"/>
</dbReference>
<dbReference type="InterPro" id="IPR004839">
    <property type="entry name" value="Aminotransferase_I/II_large"/>
</dbReference>
<dbReference type="InterPro" id="IPR015422">
    <property type="entry name" value="PyrdxlP-dep_Trfase_small"/>
</dbReference>
<dbReference type="SUPFAM" id="SSF53383">
    <property type="entry name" value="PLP-dependent transferases"/>
    <property type="match status" value="1"/>
</dbReference>
<comment type="similarity">
    <text evidence="5">Belongs to the class-II pyridoxal-phosphate-dependent aminotransferase family. MalY/PatB cystathionine beta-lyase subfamily.</text>
</comment>
<evidence type="ECO:0000256" key="4">
    <source>
        <dbReference type="ARBA" id="ARBA00023239"/>
    </source>
</evidence>
<evidence type="ECO:0000256" key="3">
    <source>
        <dbReference type="ARBA" id="ARBA00022898"/>
    </source>
</evidence>
<keyword evidence="8" id="KW-1185">Reference proteome</keyword>
<dbReference type="GO" id="GO:0030170">
    <property type="term" value="F:pyridoxal phosphate binding"/>
    <property type="evidence" value="ECO:0007669"/>
    <property type="project" value="InterPro"/>
</dbReference>
<evidence type="ECO:0000313" key="8">
    <source>
        <dbReference type="Proteomes" id="UP000264541"/>
    </source>
</evidence>
<dbReference type="EC" id="4.4.1.13" evidence="2"/>
<dbReference type="InterPro" id="IPR051798">
    <property type="entry name" value="Class-II_PLP-Dep_Aminotrans"/>
</dbReference>
<comment type="cofactor">
    <cofactor evidence="1">
        <name>pyridoxal 5'-phosphate</name>
        <dbReference type="ChEBI" id="CHEBI:597326"/>
    </cofactor>
</comment>
<proteinExistence type="inferred from homology"/>
<comment type="caution">
    <text evidence="7">The sequence shown here is derived from an EMBL/GenBank/DDBJ whole genome shotgun (WGS) entry which is preliminary data.</text>
</comment>
<accession>A0A372LPW6</accession>
<protein>
    <recommendedName>
        <fullName evidence="2">cysteine-S-conjugate beta-lyase</fullName>
        <ecNumber evidence="2">4.4.1.13</ecNumber>
    </recommendedName>
</protein>
<feature type="domain" description="Aminotransferase class I/classII large" evidence="6">
    <location>
        <begin position="45"/>
        <end position="377"/>
    </location>
</feature>
<gene>
    <name evidence="7" type="ORF">D0469_08255</name>
</gene>
<organism evidence="7 8">
    <name type="scientific">Peribacillus saganii</name>
    <dbReference type="NCBI Taxonomy" id="2303992"/>
    <lineage>
        <taxon>Bacteria</taxon>
        <taxon>Bacillati</taxon>
        <taxon>Bacillota</taxon>
        <taxon>Bacilli</taxon>
        <taxon>Bacillales</taxon>
        <taxon>Bacillaceae</taxon>
        <taxon>Peribacillus</taxon>
    </lineage>
</organism>
<sequence>MSEDLFETLIDRNNSGAVKWDNLLQIYGDKELLPMWVADMDFPSPAAVQEALMNRVKHPLYGYTGTAPSVYTAIQDWIKYRHQWEVRKNWITFSPGVVTALSTVIQACTEPGDKILLQSPVYTPFFDLIKSNERVVVNSQLTIENGRFEIDFIDLEAKLKNGVKLFLLCSPHNPGGRVWTEEELTKIGDLCAAHGVTIVSDEIHADLYIEPAKHRPLAALDQRYANITITCMAPSKTFNIAGLQASILITSNTELQDKISLVNRRNGFHGLNLIGLTAMEAAYKDGAEWLENLMTYIKKNVEIAIDFINKEIPGVSPMYPNASYLLWLDCRQLGLTDEELRTRLIKEGRLALEPGPKYGPGGEGFVRMNIGCPRSILMDGLERLKKAFA</sequence>
<dbReference type="InterPro" id="IPR015424">
    <property type="entry name" value="PyrdxlP-dep_Trfase"/>
</dbReference>
<evidence type="ECO:0000259" key="6">
    <source>
        <dbReference type="Pfam" id="PF00155"/>
    </source>
</evidence>
<dbReference type="PANTHER" id="PTHR43525">
    <property type="entry name" value="PROTEIN MALY"/>
    <property type="match status" value="1"/>
</dbReference>
<dbReference type="Pfam" id="PF00155">
    <property type="entry name" value="Aminotran_1_2"/>
    <property type="match status" value="1"/>
</dbReference>
<dbReference type="EMBL" id="QVTE01000017">
    <property type="protein sequence ID" value="RFU70164.1"/>
    <property type="molecule type" value="Genomic_DNA"/>
</dbReference>
<dbReference type="CDD" id="cd00609">
    <property type="entry name" value="AAT_like"/>
    <property type="match status" value="1"/>
</dbReference>
<evidence type="ECO:0000256" key="2">
    <source>
        <dbReference type="ARBA" id="ARBA00012224"/>
    </source>
</evidence>
<dbReference type="Gene3D" id="3.40.640.10">
    <property type="entry name" value="Type I PLP-dependent aspartate aminotransferase-like (Major domain)"/>
    <property type="match status" value="1"/>
</dbReference>
<dbReference type="InterPro" id="IPR027619">
    <property type="entry name" value="C-S_lyase_PatB-like"/>
</dbReference>
<dbReference type="Gene3D" id="3.90.1150.10">
    <property type="entry name" value="Aspartate Aminotransferase, domain 1"/>
    <property type="match status" value="1"/>
</dbReference>
<dbReference type="InterPro" id="IPR015421">
    <property type="entry name" value="PyrdxlP-dep_Trfase_major"/>
</dbReference>
<evidence type="ECO:0000256" key="5">
    <source>
        <dbReference type="ARBA" id="ARBA00037974"/>
    </source>
</evidence>
<dbReference type="GO" id="GO:0047804">
    <property type="term" value="F:cysteine-S-conjugate beta-lyase activity"/>
    <property type="evidence" value="ECO:0007669"/>
    <property type="project" value="UniProtKB-EC"/>
</dbReference>
<keyword evidence="4" id="KW-0456">Lyase</keyword>
<evidence type="ECO:0000256" key="1">
    <source>
        <dbReference type="ARBA" id="ARBA00001933"/>
    </source>
</evidence>
<dbReference type="AlphaFoldDB" id="A0A372LPW6"/>
<dbReference type="GO" id="GO:0008483">
    <property type="term" value="F:transaminase activity"/>
    <property type="evidence" value="ECO:0007669"/>
    <property type="project" value="UniProtKB-KW"/>
</dbReference>
<dbReference type="PANTHER" id="PTHR43525:SF1">
    <property type="entry name" value="PROTEIN MALY"/>
    <property type="match status" value="1"/>
</dbReference>
<evidence type="ECO:0000313" key="7">
    <source>
        <dbReference type="EMBL" id="RFU70164.1"/>
    </source>
</evidence>
<dbReference type="OrthoDB" id="9802872at2"/>
<keyword evidence="3" id="KW-0663">Pyridoxal phosphate</keyword>
<name>A0A372LPW6_9BACI</name>
<dbReference type="Proteomes" id="UP000264541">
    <property type="component" value="Unassembled WGS sequence"/>
</dbReference>
<reference evidence="7 8" key="1">
    <citation type="submission" date="2018-08" db="EMBL/GenBank/DDBJ databases">
        <title>Bacillus chawlae sp. nov., Bacillus glennii sp. nov., and Bacillus saganii sp. nov. Isolated from the Vehicle Assembly Building at Kennedy Space Center where the Viking Spacecraft were Assembled.</title>
        <authorList>
            <person name="Seuylemezian A."/>
            <person name="Vaishampayan P."/>
        </authorList>
    </citation>
    <scope>NUCLEOTIDE SEQUENCE [LARGE SCALE GENOMIC DNA]</scope>
    <source>
        <strain evidence="7 8">V47-23a</strain>
    </source>
</reference>